<evidence type="ECO:0000256" key="1">
    <source>
        <dbReference type="SAM" id="MobiDB-lite"/>
    </source>
</evidence>
<dbReference type="RefSeq" id="WP_188586321.1">
    <property type="nucleotide sequence ID" value="NZ_BMGC01000010.1"/>
</dbReference>
<gene>
    <name evidence="3" type="ORF">GCM10011489_18650</name>
</gene>
<feature type="transmembrane region" description="Helical" evidence="2">
    <location>
        <begin position="6"/>
        <end position="29"/>
    </location>
</feature>
<reference evidence="3" key="1">
    <citation type="journal article" date="2014" name="Int. J. Syst. Evol. Microbiol.">
        <title>Complete genome sequence of Corynebacterium casei LMG S-19264T (=DSM 44701T), isolated from a smear-ripened cheese.</title>
        <authorList>
            <consortium name="US DOE Joint Genome Institute (JGI-PGF)"/>
            <person name="Walter F."/>
            <person name="Albersmeier A."/>
            <person name="Kalinowski J."/>
            <person name="Ruckert C."/>
        </authorList>
    </citation>
    <scope>NUCLEOTIDE SEQUENCE</scope>
    <source>
        <strain evidence="3">CGMCC 1.12827</strain>
    </source>
</reference>
<evidence type="ECO:0000313" key="3">
    <source>
        <dbReference type="EMBL" id="GGB30744.1"/>
    </source>
</evidence>
<accession>A0A916WUF1</accession>
<evidence type="ECO:0000313" key="4">
    <source>
        <dbReference type="Proteomes" id="UP000621454"/>
    </source>
</evidence>
<organism evidence="3 4">
    <name type="scientific">Gordonia jinhuaensis</name>
    <dbReference type="NCBI Taxonomy" id="1517702"/>
    <lineage>
        <taxon>Bacteria</taxon>
        <taxon>Bacillati</taxon>
        <taxon>Actinomycetota</taxon>
        <taxon>Actinomycetes</taxon>
        <taxon>Mycobacteriales</taxon>
        <taxon>Gordoniaceae</taxon>
        <taxon>Gordonia</taxon>
    </lineage>
</organism>
<protein>
    <submittedName>
        <fullName evidence="3">Uncharacterized protein</fullName>
    </submittedName>
</protein>
<dbReference type="Proteomes" id="UP000621454">
    <property type="component" value="Unassembled WGS sequence"/>
</dbReference>
<evidence type="ECO:0000256" key="2">
    <source>
        <dbReference type="SAM" id="Phobius"/>
    </source>
</evidence>
<keyword evidence="2" id="KW-0812">Transmembrane</keyword>
<dbReference type="EMBL" id="BMGC01000010">
    <property type="protein sequence ID" value="GGB30744.1"/>
    <property type="molecule type" value="Genomic_DNA"/>
</dbReference>
<feature type="region of interest" description="Disordered" evidence="1">
    <location>
        <begin position="62"/>
        <end position="81"/>
    </location>
</feature>
<reference evidence="3" key="2">
    <citation type="submission" date="2020-09" db="EMBL/GenBank/DDBJ databases">
        <authorList>
            <person name="Sun Q."/>
            <person name="Zhou Y."/>
        </authorList>
    </citation>
    <scope>NUCLEOTIDE SEQUENCE</scope>
    <source>
        <strain evidence="3">CGMCC 1.12827</strain>
    </source>
</reference>
<keyword evidence="2" id="KW-1133">Transmembrane helix</keyword>
<dbReference type="AlphaFoldDB" id="A0A916WUF1"/>
<name>A0A916WUF1_9ACTN</name>
<sequence length="81" mass="8610">MDDAITVLGLVVVIGTLVVVAMVVVSMLFTSGTKCGKVEPYTLDKEWKHNPQLFSATDIEPVAGPEHEHDDAIGGSASGKW</sequence>
<comment type="caution">
    <text evidence="3">The sequence shown here is derived from an EMBL/GenBank/DDBJ whole genome shotgun (WGS) entry which is preliminary data.</text>
</comment>
<proteinExistence type="predicted"/>
<keyword evidence="4" id="KW-1185">Reference proteome</keyword>
<keyword evidence="2" id="KW-0472">Membrane</keyword>